<keyword evidence="1" id="KW-0614">Plasmid</keyword>
<name>A0A1A9KLW9_9PSED</name>
<protein>
    <submittedName>
        <fullName evidence="1">Uncharacterized protein</fullName>
    </submittedName>
</protein>
<proteinExistence type="predicted"/>
<reference evidence="1 2" key="1">
    <citation type="submission" date="2016-05" db="EMBL/GenBank/DDBJ databases">
        <title>Genome Sequence of Pseudomonas citronellolis Strain SJTE-3, an Estrogens and Persistent Organic Pollutants degradation strain.</title>
        <authorList>
            <person name="Liang R."/>
        </authorList>
    </citation>
    <scope>NUCLEOTIDE SEQUENCE [LARGE SCALE GENOMIC DNA]</scope>
    <source>
        <strain evidence="1 2">SJTE-3</strain>
        <plasmid evidence="2">Plasmid prbl16</plasmid>
    </source>
</reference>
<evidence type="ECO:0000313" key="2">
    <source>
        <dbReference type="Proteomes" id="UP000077748"/>
    </source>
</evidence>
<geneLocation type="plasmid" evidence="2">
    <name>prbl16</name>
</geneLocation>
<accession>A0A1A9KLW9</accession>
<organism evidence="1 2">
    <name type="scientific">Pseudomonas citronellolis</name>
    <dbReference type="NCBI Taxonomy" id="53408"/>
    <lineage>
        <taxon>Bacteria</taxon>
        <taxon>Pseudomonadati</taxon>
        <taxon>Pseudomonadota</taxon>
        <taxon>Gammaproteobacteria</taxon>
        <taxon>Pseudomonadales</taxon>
        <taxon>Pseudomonadaceae</taxon>
        <taxon>Pseudomonas</taxon>
    </lineage>
</organism>
<dbReference type="AlphaFoldDB" id="A0A1A9KLW9"/>
<sequence length="109" mass="12016">MVSNFPSFFRKELLDPISFGWDLEALGWVRAVIRIAITLDLVEHSHTLLCTFYYCIATITLQPGGVGRVIIIGLAIARDLVQKASAVFELNLVCTDSGRPEESNISSCT</sequence>
<evidence type="ECO:0000313" key="1">
    <source>
        <dbReference type="EMBL" id="ANI18796.1"/>
    </source>
</evidence>
<gene>
    <name evidence="1" type="ORF">A9C11_32580</name>
</gene>
<dbReference type="EMBL" id="CP015879">
    <property type="protein sequence ID" value="ANI18796.1"/>
    <property type="molecule type" value="Genomic_DNA"/>
</dbReference>
<dbReference type="Proteomes" id="UP000077748">
    <property type="component" value="Plasmid pRBL16"/>
</dbReference>